<sequence length="369" mass="38499">MPNGNAILIPSTVFKDGATYYRLVVADLALATSDAGKGSGNGTLRRYSDIANVHDQLIKQFPLHAHLLADAGLPPKALLKNSTAVGSMLGFSSPDGAGSRLGLGPPSLPWLDRYHRVQAAIIDVRKAALDRDTRVAQGDTLRASQVGTQAVHDADTILREIDALDLALSSSAASSAASTLGAPAVSAKERVRRGNLLLSAKQEILAVQQRLNVSSYYDSGTGAGTSGARSPAFASLVGSTAASPARGGQQTPTTLSSSSPSHAQSHSTGGGRRVVGRAHSPGSAMLPGTLTPPTTYGNSGLLQLQRAQMADQDHAVEQIGAVVGRLKNLGHVMNEELEAQNQLLDETKEDVDRVAGRMRAAEKKIKKLN</sequence>
<name>A0A1Y2HKF2_9FUNG</name>
<gene>
    <name evidence="9" type="ORF">BCR44DRAFT_1434997</name>
</gene>
<dbReference type="GO" id="GO:0035091">
    <property type="term" value="F:phosphatidylinositol binding"/>
    <property type="evidence" value="ECO:0007669"/>
    <property type="project" value="InterPro"/>
</dbReference>
<dbReference type="EMBL" id="MCFL01000024">
    <property type="protein sequence ID" value="ORZ35055.1"/>
    <property type="molecule type" value="Genomic_DNA"/>
</dbReference>
<evidence type="ECO:0000313" key="9">
    <source>
        <dbReference type="EMBL" id="ORZ35055.1"/>
    </source>
</evidence>
<dbReference type="InterPro" id="IPR036871">
    <property type="entry name" value="PX_dom_sf"/>
</dbReference>
<dbReference type="GO" id="GO:0000329">
    <property type="term" value="C:fungal-type vacuole membrane"/>
    <property type="evidence" value="ECO:0007669"/>
    <property type="project" value="UniProtKB-ARBA"/>
</dbReference>
<evidence type="ECO:0000259" key="8">
    <source>
        <dbReference type="PROSITE" id="PS50192"/>
    </source>
</evidence>
<keyword evidence="10" id="KW-1185">Reference proteome</keyword>
<organism evidence="9 10">
    <name type="scientific">Catenaria anguillulae PL171</name>
    <dbReference type="NCBI Taxonomy" id="765915"/>
    <lineage>
        <taxon>Eukaryota</taxon>
        <taxon>Fungi</taxon>
        <taxon>Fungi incertae sedis</taxon>
        <taxon>Blastocladiomycota</taxon>
        <taxon>Blastocladiomycetes</taxon>
        <taxon>Blastocladiales</taxon>
        <taxon>Catenariaceae</taxon>
        <taxon>Catenaria</taxon>
    </lineage>
</organism>
<evidence type="ECO:0000256" key="5">
    <source>
        <dbReference type="ARBA" id="ARBA00054927"/>
    </source>
</evidence>
<keyword evidence="4 6" id="KW-0175">Coiled coil</keyword>
<reference evidence="9 10" key="1">
    <citation type="submission" date="2016-07" db="EMBL/GenBank/DDBJ databases">
        <title>Pervasive Adenine N6-methylation of Active Genes in Fungi.</title>
        <authorList>
            <consortium name="DOE Joint Genome Institute"/>
            <person name="Mondo S.J."/>
            <person name="Dannebaum R.O."/>
            <person name="Kuo R.C."/>
            <person name="Labutti K."/>
            <person name="Haridas S."/>
            <person name="Kuo A."/>
            <person name="Salamov A."/>
            <person name="Ahrendt S.R."/>
            <person name="Lipzen A."/>
            <person name="Sullivan W."/>
            <person name="Andreopoulos W.B."/>
            <person name="Clum A."/>
            <person name="Lindquist E."/>
            <person name="Daum C."/>
            <person name="Ramamoorthy G.K."/>
            <person name="Gryganskyi A."/>
            <person name="Culley D."/>
            <person name="Magnuson J.K."/>
            <person name="James T.Y."/>
            <person name="O'Malley M.A."/>
            <person name="Stajich J.E."/>
            <person name="Spatafora J.W."/>
            <person name="Visel A."/>
            <person name="Grigoriev I.V."/>
        </authorList>
    </citation>
    <scope>NUCLEOTIDE SEQUENCE [LARGE SCALE GENOMIC DNA]</scope>
    <source>
        <strain evidence="9 10">PL171</strain>
    </source>
</reference>
<dbReference type="GO" id="GO:0007034">
    <property type="term" value="P:vacuolar transport"/>
    <property type="evidence" value="ECO:0007669"/>
    <property type="project" value="UniProtKB-ARBA"/>
</dbReference>
<evidence type="ECO:0000256" key="2">
    <source>
        <dbReference type="ARBA" id="ARBA00009480"/>
    </source>
</evidence>
<evidence type="ECO:0000256" key="1">
    <source>
        <dbReference type="ARBA" id="ARBA00004116"/>
    </source>
</evidence>
<comment type="caution">
    <text evidence="9">The sequence shown here is derived from an EMBL/GenBank/DDBJ whole genome shotgun (WGS) entry which is preliminary data.</text>
</comment>
<evidence type="ECO:0000256" key="7">
    <source>
        <dbReference type="SAM" id="MobiDB-lite"/>
    </source>
</evidence>
<accession>A0A1Y2HKF2</accession>
<evidence type="ECO:0000256" key="4">
    <source>
        <dbReference type="ARBA" id="ARBA00023054"/>
    </source>
</evidence>
<dbReference type="SMART" id="SM00397">
    <property type="entry name" value="t_SNARE"/>
    <property type="match status" value="1"/>
</dbReference>
<proteinExistence type="inferred from homology"/>
<comment type="similarity">
    <text evidence="2">Belongs to the SNAP-25 family.</text>
</comment>
<feature type="coiled-coil region" evidence="6">
    <location>
        <begin position="334"/>
        <end position="364"/>
    </location>
</feature>
<dbReference type="GO" id="GO:0097576">
    <property type="term" value="P:vacuole fusion"/>
    <property type="evidence" value="ECO:0007669"/>
    <property type="project" value="UniProtKB-ARBA"/>
</dbReference>
<feature type="domain" description="T-SNARE coiled-coil homology" evidence="8">
    <location>
        <begin position="306"/>
        <end position="368"/>
    </location>
</feature>
<dbReference type="InterPro" id="IPR000727">
    <property type="entry name" value="T_SNARE_dom"/>
</dbReference>
<protein>
    <recommendedName>
        <fullName evidence="8">t-SNARE coiled-coil homology domain-containing protein</fullName>
    </recommendedName>
</protein>
<feature type="region of interest" description="Disordered" evidence="7">
    <location>
        <begin position="238"/>
        <end position="297"/>
    </location>
</feature>
<feature type="compositionally biased region" description="Low complexity" evidence="7">
    <location>
        <begin position="286"/>
        <end position="295"/>
    </location>
</feature>
<evidence type="ECO:0000256" key="6">
    <source>
        <dbReference type="SAM" id="Coils"/>
    </source>
</evidence>
<dbReference type="GO" id="GO:0005886">
    <property type="term" value="C:plasma membrane"/>
    <property type="evidence" value="ECO:0007669"/>
    <property type="project" value="TreeGrafter"/>
</dbReference>
<dbReference type="OrthoDB" id="244190at2759"/>
<dbReference type="GO" id="GO:0016192">
    <property type="term" value="P:vesicle-mediated transport"/>
    <property type="evidence" value="ECO:0007669"/>
    <property type="project" value="UniProtKB-ARBA"/>
</dbReference>
<dbReference type="FunFam" id="1.20.5.110:FF:000058">
    <property type="entry name" value="VAM7p Vacuolar SNARE protein"/>
    <property type="match status" value="1"/>
</dbReference>
<feature type="compositionally biased region" description="Low complexity" evidence="7">
    <location>
        <begin position="249"/>
        <end position="267"/>
    </location>
</feature>
<dbReference type="AlphaFoldDB" id="A0A1Y2HKF2"/>
<comment type="function">
    <text evidence="5">Essential for proper morphogenesis of the vacuole. May exist as structural reinforcement on the surface of the vacuolar membrane and be required for maintenance against rupture by osmotic pressure.</text>
</comment>
<evidence type="ECO:0000256" key="3">
    <source>
        <dbReference type="ARBA" id="ARBA00022554"/>
    </source>
</evidence>
<dbReference type="CDD" id="cd15858">
    <property type="entry name" value="SNARE_VAM7"/>
    <property type="match status" value="1"/>
</dbReference>
<comment type="subcellular location">
    <subcellularLocation>
        <location evidence="1">Vacuole</location>
    </subcellularLocation>
</comment>
<dbReference type="SUPFAM" id="SSF58038">
    <property type="entry name" value="SNARE fusion complex"/>
    <property type="match status" value="1"/>
</dbReference>
<dbReference type="PROSITE" id="PS50192">
    <property type="entry name" value="T_SNARE"/>
    <property type="match status" value="1"/>
</dbReference>
<keyword evidence="3" id="KW-0926">Vacuole</keyword>
<dbReference type="SUPFAM" id="SSF64268">
    <property type="entry name" value="PX domain"/>
    <property type="match status" value="1"/>
</dbReference>
<dbReference type="Proteomes" id="UP000193411">
    <property type="component" value="Unassembled WGS sequence"/>
</dbReference>
<dbReference type="PANTHER" id="PTHR19305">
    <property type="entry name" value="SYNAPTOSOMAL ASSOCIATED PROTEIN"/>
    <property type="match status" value="1"/>
</dbReference>
<dbReference type="Gene3D" id="1.20.5.110">
    <property type="match status" value="1"/>
</dbReference>
<dbReference type="PANTHER" id="PTHR19305:SF9">
    <property type="entry name" value="SYNAPTOSOMAL-ASSOCIATED PROTEIN 29"/>
    <property type="match status" value="1"/>
</dbReference>
<evidence type="ECO:0000313" key="10">
    <source>
        <dbReference type="Proteomes" id="UP000193411"/>
    </source>
</evidence>